<name>A0A2R6B9X0_9ARCH</name>
<protein>
    <submittedName>
        <fullName evidence="1">Type I-D CRISPR-associated protein Cas5/Csc1</fullName>
    </submittedName>
</protein>
<sequence length="245" mass="28031">MTSFYRCVLVAHDYLFFTSTGTRHTSMTNFIGNYALMYAINTQVNKTHRNASGTKPFYTEDLKRFSLYATPAKPLVVSEVPLPFSTLKWNRWDRVSHTFNSVYTLLQTTDSTRKPNLPQRKPNLPQIGSKEKFAPLDRFEFFVIGGAPPTLVRLGKKHAACRIHSYPLSLVKESDGEFFVDHPVNPMDVSGFEQKIVRGDYQLQFPPLVLNAKLRAEHYVLKDDDGKNYYVLRPSGEIYQSVSLP</sequence>
<evidence type="ECO:0000313" key="2">
    <source>
        <dbReference type="Proteomes" id="UP000241284"/>
    </source>
</evidence>
<dbReference type="AlphaFoldDB" id="A0A2R6B9X0"/>
<dbReference type="InterPro" id="IPR017576">
    <property type="entry name" value="CRISPR-assoc_prot_Csc1"/>
</dbReference>
<reference evidence="1 2" key="1">
    <citation type="submission" date="2017-04" db="EMBL/GenBank/DDBJ databases">
        <title>Novel microbial lineages endemic to geothermal iron-oxide mats fill important gaps in the evolutionary history of Archaea.</title>
        <authorList>
            <person name="Jay Z.J."/>
            <person name="Beam J.P."/>
            <person name="Dlakic M."/>
            <person name="Rusch D.B."/>
            <person name="Kozubal M.A."/>
            <person name="Inskeep W.P."/>
        </authorList>
    </citation>
    <scope>NUCLEOTIDE SEQUENCE [LARGE SCALE GENOMIC DNA]</scope>
    <source>
        <strain evidence="1">ECH_B_2</strain>
    </source>
</reference>
<dbReference type="EMBL" id="NEXH01000010">
    <property type="protein sequence ID" value="PSN95411.1"/>
    <property type="molecule type" value="Genomic_DNA"/>
</dbReference>
<dbReference type="Proteomes" id="UP000241284">
    <property type="component" value="Unassembled WGS sequence"/>
</dbReference>
<comment type="caution">
    <text evidence="1">The sequence shown here is derived from an EMBL/GenBank/DDBJ whole genome shotgun (WGS) entry which is preliminary data.</text>
</comment>
<dbReference type="Pfam" id="PF26241">
    <property type="entry name" value="Cas_Csc1"/>
    <property type="match status" value="1"/>
</dbReference>
<gene>
    <name evidence="1" type="ORF">B9Q06_05900</name>
</gene>
<dbReference type="NCBIfam" id="TIGR03159">
    <property type="entry name" value="cas_Csc1"/>
    <property type="match status" value="1"/>
</dbReference>
<evidence type="ECO:0000313" key="1">
    <source>
        <dbReference type="EMBL" id="PSN95411.1"/>
    </source>
</evidence>
<proteinExistence type="predicted"/>
<organism evidence="1 2">
    <name type="scientific">Candidatus Marsarchaeota G2 archaeon ECH_B_2</name>
    <dbReference type="NCBI Taxonomy" id="1978160"/>
    <lineage>
        <taxon>Archaea</taxon>
        <taxon>Candidatus Marsarchaeota</taxon>
        <taxon>Candidatus Marsarchaeota group 2</taxon>
    </lineage>
</organism>
<accession>A0A2R6B9X0</accession>